<protein>
    <submittedName>
        <fullName evidence="5">S-layer homology domain-containing protein</fullName>
    </submittedName>
</protein>
<dbReference type="InterPro" id="IPR029070">
    <property type="entry name" value="Chitinase_insertion_sf"/>
</dbReference>
<dbReference type="PANTHER" id="PTHR46066">
    <property type="entry name" value="CHITINASE DOMAIN-CONTAINING PROTEIN 1 FAMILY MEMBER"/>
    <property type="match status" value="1"/>
</dbReference>
<proteinExistence type="predicted"/>
<feature type="chain" id="PRO_5011488860" evidence="2">
    <location>
        <begin position="36"/>
        <end position="576"/>
    </location>
</feature>
<name>A0A1G5RQL3_9FIRM</name>
<dbReference type="GO" id="GO:0008061">
    <property type="term" value="F:chitin binding"/>
    <property type="evidence" value="ECO:0007669"/>
    <property type="project" value="InterPro"/>
</dbReference>
<gene>
    <name evidence="5" type="ORF">SAMN03080599_00208</name>
</gene>
<keyword evidence="2" id="KW-0732">Signal</keyword>
<evidence type="ECO:0000313" key="6">
    <source>
        <dbReference type="Proteomes" id="UP000199208"/>
    </source>
</evidence>
<feature type="domain" description="SLH" evidence="3">
    <location>
        <begin position="35"/>
        <end position="98"/>
    </location>
</feature>
<keyword evidence="1" id="KW-0677">Repeat</keyword>
<evidence type="ECO:0000256" key="2">
    <source>
        <dbReference type="SAM" id="SignalP"/>
    </source>
</evidence>
<feature type="domain" description="SLH" evidence="3">
    <location>
        <begin position="99"/>
        <end position="157"/>
    </location>
</feature>
<reference evidence="5 6" key="1">
    <citation type="submission" date="2016-10" db="EMBL/GenBank/DDBJ databases">
        <authorList>
            <person name="de Groot N.N."/>
        </authorList>
    </citation>
    <scope>NUCLEOTIDE SEQUENCE [LARGE SCALE GENOMIC DNA]</scope>
    <source>
        <strain evidence="5 6">DSM 2784</strain>
    </source>
</reference>
<dbReference type="EMBL" id="FMWL01000001">
    <property type="protein sequence ID" value="SCZ76382.1"/>
    <property type="molecule type" value="Genomic_DNA"/>
</dbReference>
<dbReference type="InterPro" id="IPR001223">
    <property type="entry name" value="Glyco_hydro18_cat"/>
</dbReference>
<dbReference type="InterPro" id="IPR011583">
    <property type="entry name" value="Chitinase_II/V-like_cat"/>
</dbReference>
<dbReference type="SUPFAM" id="SSF51445">
    <property type="entry name" value="(Trans)glycosidases"/>
    <property type="match status" value="1"/>
</dbReference>
<evidence type="ECO:0000259" key="4">
    <source>
        <dbReference type="PROSITE" id="PS51910"/>
    </source>
</evidence>
<evidence type="ECO:0000259" key="3">
    <source>
        <dbReference type="PROSITE" id="PS51272"/>
    </source>
</evidence>
<dbReference type="Proteomes" id="UP000199208">
    <property type="component" value="Unassembled WGS sequence"/>
</dbReference>
<dbReference type="PROSITE" id="PS51910">
    <property type="entry name" value="GH18_2"/>
    <property type="match status" value="1"/>
</dbReference>
<evidence type="ECO:0000256" key="1">
    <source>
        <dbReference type="ARBA" id="ARBA00022737"/>
    </source>
</evidence>
<dbReference type="AlphaFoldDB" id="A0A1G5RQL3"/>
<dbReference type="STRING" id="1120920.SAMN03080599_00208"/>
<dbReference type="InterPro" id="IPR001119">
    <property type="entry name" value="SLH_dom"/>
</dbReference>
<accession>A0A1G5RQL3</accession>
<dbReference type="OrthoDB" id="9769314at2"/>
<dbReference type="Pfam" id="PF00704">
    <property type="entry name" value="Glyco_hydro_18"/>
    <property type="match status" value="1"/>
</dbReference>
<dbReference type="Gene3D" id="3.20.20.80">
    <property type="entry name" value="Glycosidases"/>
    <property type="match status" value="1"/>
</dbReference>
<dbReference type="PROSITE" id="PS51272">
    <property type="entry name" value="SLH"/>
    <property type="match status" value="2"/>
</dbReference>
<sequence>MIKTSWSSTSPRILSLILTLALLFTALPLQSPAFAATPFTDVPSGHWSEPFVNKARDHGLMKGIADGLFGFNRSITRAQFATILYQMFDWELLNPAAPSFTDVPATQWYFPYVETALASNVMDKTETFSPDQPILREDMAAMLVRALGYNTLATKAAQYGHPFVDVTDKAGYITIAYDIGMIKGTSAATFAPKATATREEAATMLVQVYEKYISETNWIHGFYALKSFNQLDLTTQMNAVTAGWSRMSYNTTTGAYLNTTDQNSNEWQVPDGYELVTGFLETNQKPLNLSVYLDTSVTFTQADGTSTNTARAILLDPAQRAQAIQAILSELTRPYDVLGKNPYSGVTIDFEGLRGPEMKAAFTAFLEELKAGLDATGKSLYVMVQPAVWNSAYFDGYDYRAIGSLADRVILMAHDYQPTNLKGFEETTFHKNAALTPLEQVYYSLKMVTDPTNGVATQDQGKLALAISFTNMAWTTSEGLLSNPIPRKIETSTVYARMTSPDAAMGYSEVYRNPYLTYTTETGEEIFLWYEDARSVADKLALAKLFGIRGVSLWRLGQVPAYGDAGLEFDVMQVLK</sequence>
<dbReference type="GO" id="GO:0005975">
    <property type="term" value="P:carbohydrate metabolic process"/>
    <property type="evidence" value="ECO:0007669"/>
    <property type="project" value="InterPro"/>
</dbReference>
<dbReference type="SMART" id="SM00636">
    <property type="entry name" value="Glyco_18"/>
    <property type="match status" value="1"/>
</dbReference>
<feature type="domain" description="GH18" evidence="4">
    <location>
        <begin position="209"/>
        <end position="576"/>
    </location>
</feature>
<evidence type="ECO:0000313" key="5">
    <source>
        <dbReference type="EMBL" id="SCZ76382.1"/>
    </source>
</evidence>
<keyword evidence="6" id="KW-1185">Reference proteome</keyword>
<dbReference type="Pfam" id="PF00395">
    <property type="entry name" value="SLH"/>
    <property type="match status" value="3"/>
</dbReference>
<dbReference type="Gene3D" id="3.10.50.10">
    <property type="match status" value="1"/>
</dbReference>
<feature type="signal peptide" evidence="2">
    <location>
        <begin position="1"/>
        <end position="35"/>
    </location>
</feature>
<dbReference type="InterPro" id="IPR017853">
    <property type="entry name" value="GH"/>
</dbReference>
<organism evidence="5 6">
    <name type="scientific">Acidaminobacter hydrogenoformans DSM 2784</name>
    <dbReference type="NCBI Taxonomy" id="1120920"/>
    <lineage>
        <taxon>Bacteria</taxon>
        <taxon>Bacillati</taxon>
        <taxon>Bacillota</taxon>
        <taxon>Clostridia</taxon>
        <taxon>Peptostreptococcales</taxon>
        <taxon>Acidaminobacteraceae</taxon>
        <taxon>Acidaminobacter</taxon>
    </lineage>
</organism>
<dbReference type="PANTHER" id="PTHR46066:SF2">
    <property type="entry name" value="CHITINASE DOMAIN-CONTAINING PROTEIN 1"/>
    <property type="match status" value="1"/>
</dbReference>
<dbReference type="RefSeq" id="WP_092589027.1">
    <property type="nucleotide sequence ID" value="NZ_FMWL01000001.1"/>
</dbReference>